<accession>A0ABS1XN84</accession>
<reference evidence="1 2" key="1">
    <citation type="submission" date="2021-01" db="EMBL/GenBank/DDBJ databases">
        <title>Draft genome sequence of Micromonospora sp. strain STR1_7.</title>
        <authorList>
            <person name="Karlyshev A."/>
            <person name="Jawad R."/>
        </authorList>
    </citation>
    <scope>NUCLEOTIDE SEQUENCE [LARGE SCALE GENOMIC DNA]</scope>
    <source>
        <strain evidence="1 2">STR1-7</strain>
    </source>
</reference>
<dbReference type="Gene3D" id="3.40.50.720">
    <property type="entry name" value="NAD(P)-binding Rossmann-like Domain"/>
    <property type="match status" value="1"/>
</dbReference>
<dbReference type="NCBIfam" id="NF003251">
    <property type="entry name" value="PRK04207.1"/>
    <property type="match status" value="1"/>
</dbReference>
<gene>
    <name evidence="1" type="ORF">JNW91_01695</name>
</gene>
<dbReference type="CDD" id="cd18127">
    <property type="entry name" value="GAPDH_II_C"/>
    <property type="match status" value="1"/>
</dbReference>
<dbReference type="SUPFAM" id="SSF51735">
    <property type="entry name" value="NAD(P)-binding Rossmann-fold domains"/>
    <property type="match status" value="1"/>
</dbReference>
<dbReference type="EC" id="1.2.1.59" evidence="1"/>
<proteinExistence type="predicted"/>
<protein>
    <submittedName>
        <fullName evidence="1">Type II glyceraldehyde-3-phosphate dehydrogenase</fullName>
        <ecNumber evidence="1">1.2.1.59</ecNumber>
    </submittedName>
</protein>
<evidence type="ECO:0000313" key="2">
    <source>
        <dbReference type="Proteomes" id="UP000601027"/>
    </source>
</evidence>
<comment type="caution">
    <text evidence="1">The sequence shown here is derived from an EMBL/GenBank/DDBJ whole genome shotgun (WGS) entry which is preliminary data.</text>
</comment>
<dbReference type="InterPro" id="IPR036291">
    <property type="entry name" value="NAD(P)-bd_dom_sf"/>
</dbReference>
<evidence type="ECO:0000313" key="1">
    <source>
        <dbReference type="EMBL" id="MBM0230704.1"/>
    </source>
</evidence>
<keyword evidence="1" id="KW-0560">Oxidoreductase</keyword>
<dbReference type="GO" id="GO:0043891">
    <property type="term" value="F:glyceraldehyde-3-phosphate dehydrogenase [NAD(P)+] (phosphorylating) activity"/>
    <property type="evidence" value="ECO:0007669"/>
    <property type="project" value="UniProtKB-EC"/>
</dbReference>
<organism evidence="1 2">
    <name type="scientific">Micromonospora parastrephiae</name>
    <dbReference type="NCBI Taxonomy" id="2806101"/>
    <lineage>
        <taxon>Bacteria</taxon>
        <taxon>Bacillati</taxon>
        <taxon>Actinomycetota</taxon>
        <taxon>Actinomycetes</taxon>
        <taxon>Micromonosporales</taxon>
        <taxon>Micromonosporaceae</taxon>
        <taxon>Micromonospora</taxon>
    </lineage>
</organism>
<dbReference type="Gene3D" id="3.30.360.10">
    <property type="entry name" value="Dihydrodipicolinate Reductase, domain 2"/>
    <property type="match status" value="1"/>
</dbReference>
<name>A0ABS1XN84_9ACTN</name>
<dbReference type="SUPFAM" id="SSF55347">
    <property type="entry name" value="Glyceraldehyde-3-phosphate dehydrogenase-like, C-terminal domain"/>
    <property type="match status" value="1"/>
</dbReference>
<dbReference type="EMBL" id="JAEVHM010000003">
    <property type="protein sequence ID" value="MBM0230704.1"/>
    <property type="molecule type" value="Genomic_DNA"/>
</dbReference>
<keyword evidence="2" id="KW-1185">Reference proteome</keyword>
<dbReference type="RefSeq" id="WP_203173191.1">
    <property type="nucleotide sequence ID" value="NZ_JAEVHM010000003.1"/>
</dbReference>
<dbReference type="Proteomes" id="UP000601027">
    <property type="component" value="Unassembled WGS sequence"/>
</dbReference>
<sequence>MKIAVLGMGVIGKRLVDAVTEHPDLELVGVGIRRVNGGVAARPDLPYFLTDDVPQERTEDTGITVAGSWNDALEQADLVVDAGPSRSGAGRAASYRAAGVAVRYCGGERDRSLGPVLHPALNREIGFGLRSARLASCNTTAIGRALAAIGVDRIARAHATIIRCCTDSDKAAKGVTNSAVFDARPSHHATDLREIVPEISLSTNAVTVPMVSGHVILLRLHLADRDPDAAASRLGAAHGVTLLSEGPQDSALIRDRAMRSGAPRGDRYDIAVQACRDGDTLSLAVSLDNEAITIPETIDAILGYATEPAVSQPVS</sequence>